<dbReference type="RefSeq" id="WP_021285590.1">
    <property type="nucleotide sequence ID" value="NZ_JAGGLL010000004.1"/>
</dbReference>
<protein>
    <recommendedName>
        <fullName evidence="4">Bacteriophage lysin domain-containing protein</fullName>
    </recommendedName>
</protein>
<keyword evidence="1" id="KW-0472">Membrane</keyword>
<feature type="transmembrane region" description="Helical" evidence="1">
    <location>
        <begin position="6"/>
        <end position="26"/>
    </location>
</feature>
<gene>
    <name evidence="2" type="ORF">J2Z44_000663</name>
</gene>
<reference evidence="2 3" key="1">
    <citation type="submission" date="2021-03" db="EMBL/GenBank/DDBJ databases">
        <title>Genomic Encyclopedia of Type Strains, Phase IV (KMG-IV): sequencing the most valuable type-strain genomes for metagenomic binning, comparative biology and taxonomic classification.</title>
        <authorList>
            <person name="Goeker M."/>
        </authorList>
    </citation>
    <scope>NUCLEOTIDE SEQUENCE [LARGE SCALE GENOMIC DNA]</scope>
    <source>
        <strain evidence="2 3">DSM 28650</strain>
    </source>
</reference>
<proteinExistence type="predicted"/>
<dbReference type="Proteomes" id="UP001519308">
    <property type="component" value="Unassembled WGS sequence"/>
</dbReference>
<keyword evidence="1" id="KW-0812">Transmembrane</keyword>
<evidence type="ECO:0008006" key="4">
    <source>
        <dbReference type="Google" id="ProtNLM"/>
    </source>
</evidence>
<evidence type="ECO:0000256" key="1">
    <source>
        <dbReference type="SAM" id="Phobius"/>
    </source>
</evidence>
<organism evidence="2 3">
    <name type="scientific">Clostridium punense</name>
    <dbReference type="NCBI Taxonomy" id="1054297"/>
    <lineage>
        <taxon>Bacteria</taxon>
        <taxon>Bacillati</taxon>
        <taxon>Bacillota</taxon>
        <taxon>Clostridia</taxon>
        <taxon>Eubacteriales</taxon>
        <taxon>Clostridiaceae</taxon>
        <taxon>Clostridium</taxon>
    </lineage>
</organism>
<sequence length="187" mass="21390">MKKIKLTISTVLIMVIAIVAIYETMLNKPQQGEVRKRIYSYMIDKQNRIQVYEAAIALNGGKSANTCVYFLSEVLRRNDVPISKETANTTQILKKLNQMGWKKDTDYKNLQPGDIGFTTDATGNKDGIPTHTYIFMGWVEKGNYDYAYIVDNQAKDYDNKIYHISNIKNVGEANGFTKEAFSFFMRP</sequence>
<keyword evidence="1" id="KW-1133">Transmembrane helix</keyword>
<accession>A0ABS4JZC9</accession>
<name>A0ABS4JZC9_9CLOT</name>
<evidence type="ECO:0000313" key="2">
    <source>
        <dbReference type="EMBL" id="MBP2020879.1"/>
    </source>
</evidence>
<comment type="caution">
    <text evidence="2">The sequence shown here is derived from an EMBL/GenBank/DDBJ whole genome shotgun (WGS) entry which is preliminary data.</text>
</comment>
<dbReference type="EMBL" id="JAGGLL010000004">
    <property type="protein sequence ID" value="MBP2020879.1"/>
    <property type="molecule type" value="Genomic_DNA"/>
</dbReference>
<evidence type="ECO:0000313" key="3">
    <source>
        <dbReference type="Proteomes" id="UP001519308"/>
    </source>
</evidence>
<keyword evidence="3" id="KW-1185">Reference proteome</keyword>
<dbReference type="Gene3D" id="3.90.1720.10">
    <property type="entry name" value="endopeptidase domain like (from Nostoc punctiforme)"/>
    <property type="match status" value="1"/>
</dbReference>